<evidence type="ECO:0000259" key="2">
    <source>
        <dbReference type="PROSITE" id="PS50113"/>
    </source>
</evidence>
<dbReference type="Pfam" id="PF00563">
    <property type="entry name" value="EAL"/>
    <property type="match status" value="1"/>
</dbReference>
<reference evidence="6" key="1">
    <citation type="submission" date="2016-10" db="EMBL/GenBank/DDBJ databases">
        <authorList>
            <person name="Varghese N."/>
            <person name="Submissions S."/>
        </authorList>
    </citation>
    <scope>NUCLEOTIDE SEQUENCE [LARGE SCALE GENOMIC DNA]</scope>
    <source>
        <strain evidence="6">IBRC-M 10403</strain>
    </source>
</reference>
<dbReference type="InterPro" id="IPR029787">
    <property type="entry name" value="Nucleotide_cyclase"/>
</dbReference>
<dbReference type="SUPFAM" id="SSF55785">
    <property type="entry name" value="PYP-like sensor domain (PAS domain)"/>
    <property type="match status" value="1"/>
</dbReference>
<dbReference type="InterPro" id="IPR052155">
    <property type="entry name" value="Biofilm_reg_signaling"/>
</dbReference>
<dbReference type="Gene3D" id="3.30.70.270">
    <property type="match status" value="1"/>
</dbReference>
<dbReference type="PROSITE" id="PS50883">
    <property type="entry name" value="EAL"/>
    <property type="match status" value="1"/>
</dbReference>
<dbReference type="InterPro" id="IPR000014">
    <property type="entry name" value="PAS"/>
</dbReference>
<dbReference type="EMBL" id="FMZZ01000005">
    <property type="protein sequence ID" value="SDC89048.1"/>
    <property type="molecule type" value="Genomic_DNA"/>
</dbReference>
<dbReference type="InterPro" id="IPR035965">
    <property type="entry name" value="PAS-like_dom_sf"/>
</dbReference>
<dbReference type="STRING" id="1271860.SAMN05216174_105166"/>
<organism evidence="5 6">
    <name type="scientific">Actinokineospora iranica</name>
    <dbReference type="NCBI Taxonomy" id="1271860"/>
    <lineage>
        <taxon>Bacteria</taxon>
        <taxon>Bacillati</taxon>
        <taxon>Actinomycetota</taxon>
        <taxon>Actinomycetes</taxon>
        <taxon>Pseudonocardiales</taxon>
        <taxon>Pseudonocardiaceae</taxon>
        <taxon>Actinokineospora</taxon>
    </lineage>
</organism>
<dbReference type="AlphaFoldDB" id="A0A1G6Q9R0"/>
<dbReference type="SUPFAM" id="SSF141868">
    <property type="entry name" value="EAL domain-like"/>
    <property type="match status" value="1"/>
</dbReference>
<feature type="domain" description="GGDEF" evidence="4">
    <location>
        <begin position="301"/>
        <end position="435"/>
    </location>
</feature>
<dbReference type="RefSeq" id="WP_228771589.1">
    <property type="nucleotide sequence ID" value="NZ_FMZZ01000005.1"/>
</dbReference>
<dbReference type="GO" id="GO:0006355">
    <property type="term" value="P:regulation of DNA-templated transcription"/>
    <property type="evidence" value="ECO:0007669"/>
    <property type="project" value="InterPro"/>
</dbReference>
<dbReference type="InterPro" id="IPR035919">
    <property type="entry name" value="EAL_sf"/>
</dbReference>
<dbReference type="InterPro" id="IPR000160">
    <property type="entry name" value="GGDEF_dom"/>
</dbReference>
<accession>A0A1G6Q9R0</accession>
<dbReference type="Gene3D" id="3.30.450.20">
    <property type="entry name" value="PAS domain"/>
    <property type="match status" value="1"/>
</dbReference>
<evidence type="ECO:0000259" key="4">
    <source>
        <dbReference type="PROSITE" id="PS50887"/>
    </source>
</evidence>
<name>A0A1G6Q9R0_9PSEU</name>
<dbReference type="NCBIfam" id="TIGR00229">
    <property type="entry name" value="sensory_box"/>
    <property type="match status" value="1"/>
</dbReference>
<evidence type="ECO:0000259" key="1">
    <source>
        <dbReference type="PROSITE" id="PS50112"/>
    </source>
</evidence>
<gene>
    <name evidence="5" type="ORF">SAMN05216174_105166</name>
</gene>
<dbReference type="InterPro" id="IPR013767">
    <property type="entry name" value="PAS_fold"/>
</dbReference>
<dbReference type="Pfam" id="PF00989">
    <property type="entry name" value="PAS"/>
    <property type="match status" value="1"/>
</dbReference>
<evidence type="ECO:0000313" key="6">
    <source>
        <dbReference type="Proteomes" id="UP000199501"/>
    </source>
</evidence>
<dbReference type="CDD" id="cd01949">
    <property type="entry name" value="GGDEF"/>
    <property type="match status" value="1"/>
</dbReference>
<dbReference type="PROSITE" id="PS50113">
    <property type="entry name" value="PAC"/>
    <property type="match status" value="1"/>
</dbReference>
<feature type="domain" description="PAS" evidence="1">
    <location>
        <begin position="145"/>
        <end position="215"/>
    </location>
</feature>
<keyword evidence="6" id="KW-1185">Reference proteome</keyword>
<feature type="domain" description="EAL" evidence="3">
    <location>
        <begin position="444"/>
        <end position="701"/>
    </location>
</feature>
<protein>
    <submittedName>
        <fullName evidence="5">PAS domain S-box-containing protein/diguanylate cyclase (GGDEF) domain-containing protein</fullName>
    </submittedName>
</protein>
<dbReference type="NCBIfam" id="TIGR00254">
    <property type="entry name" value="GGDEF"/>
    <property type="match status" value="1"/>
</dbReference>
<dbReference type="PANTHER" id="PTHR44757">
    <property type="entry name" value="DIGUANYLATE CYCLASE DGCP"/>
    <property type="match status" value="1"/>
</dbReference>
<dbReference type="SMART" id="SM00267">
    <property type="entry name" value="GGDEF"/>
    <property type="match status" value="1"/>
</dbReference>
<dbReference type="InterPro" id="IPR000700">
    <property type="entry name" value="PAS-assoc_C"/>
</dbReference>
<dbReference type="Pfam" id="PF00990">
    <property type="entry name" value="GGDEF"/>
    <property type="match status" value="1"/>
</dbReference>
<evidence type="ECO:0000259" key="3">
    <source>
        <dbReference type="PROSITE" id="PS50883"/>
    </source>
</evidence>
<dbReference type="PROSITE" id="PS50112">
    <property type="entry name" value="PAS"/>
    <property type="match status" value="1"/>
</dbReference>
<sequence>MGGPDAFARMWAAVLAETGYVAMDHRGLVERVRGYTGVLLAALRAERFDPEPVESVGSGIVGLRLTGARTLAVSLRVIGEDLLREVGADGPEDAEIARRRLPAIQAAFACGFASAMRDTIFRDQESIRRAALEARRGAEAALMASEARFRAMFSQAAVGIGISDAQGKLLEVNAAMAAMLGYSVERMRGMHVSELRFPNEPPAMQRPLTEISAGERDHYRMERMLRRADGSPLWTNLSVSLVRDETGAPQFLVGMLEDITERHLLEERLRHQANHDPLTGLGNRALFTERLNAAFAEGGDNRVGVCYLDLDGFKVINDSLGHDIGDDLLVAVAARLDELVTAPNRMVARLGGDEFVVLVEHSTGRADLVALAERILAALAEPVPIGGHRLAVSASIGLVERAVVTATPAETMRDADVTLYWAKADGKNRWAGYDPERNAREVARFTLSARMPAAVESEEFYVDYQPIVRLGDGKLVGVEALVRWAHPEFGRLGPDQFIGLAEETGLIVPLGLWVLREASRQARRWHDIYGAHAPMVSVNLAARQTEEPTLVADVTTILRAANLPSSAIQLELTESAIMGTTGGPLRTLRELSDLGVRIAIDDFGTGYSNLAYLRHLPVHAIKLAGSFMEGLRNSPAADPADAQIVTTLIALSHALGHEVIAEGVEDPEQAERLREFGCDSAQGWLFAKPGPPEEIERWLER</sequence>
<dbReference type="SMART" id="SM00091">
    <property type="entry name" value="PAS"/>
    <property type="match status" value="1"/>
</dbReference>
<dbReference type="Proteomes" id="UP000199501">
    <property type="component" value="Unassembled WGS sequence"/>
</dbReference>
<dbReference type="InterPro" id="IPR001610">
    <property type="entry name" value="PAC"/>
</dbReference>
<dbReference type="InterPro" id="IPR043128">
    <property type="entry name" value="Rev_trsase/Diguanyl_cyclase"/>
</dbReference>
<dbReference type="PROSITE" id="PS50887">
    <property type="entry name" value="GGDEF"/>
    <property type="match status" value="1"/>
</dbReference>
<dbReference type="CDD" id="cd01948">
    <property type="entry name" value="EAL"/>
    <property type="match status" value="1"/>
</dbReference>
<dbReference type="SUPFAM" id="SSF55073">
    <property type="entry name" value="Nucleotide cyclase"/>
    <property type="match status" value="1"/>
</dbReference>
<dbReference type="SMART" id="SM00086">
    <property type="entry name" value="PAC"/>
    <property type="match status" value="1"/>
</dbReference>
<dbReference type="PANTHER" id="PTHR44757:SF2">
    <property type="entry name" value="BIOFILM ARCHITECTURE MAINTENANCE PROTEIN MBAA"/>
    <property type="match status" value="1"/>
</dbReference>
<dbReference type="Gene3D" id="3.20.20.450">
    <property type="entry name" value="EAL domain"/>
    <property type="match status" value="1"/>
</dbReference>
<evidence type="ECO:0000313" key="5">
    <source>
        <dbReference type="EMBL" id="SDC89048.1"/>
    </source>
</evidence>
<dbReference type="InterPro" id="IPR001633">
    <property type="entry name" value="EAL_dom"/>
</dbReference>
<feature type="domain" description="PAC" evidence="2">
    <location>
        <begin position="219"/>
        <end position="271"/>
    </location>
</feature>
<dbReference type="CDD" id="cd00130">
    <property type="entry name" value="PAS"/>
    <property type="match status" value="1"/>
</dbReference>
<dbReference type="SMART" id="SM00052">
    <property type="entry name" value="EAL"/>
    <property type="match status" value="1"/>
</dbReference>
<proteinExistence type="predicted"/>